<keyword evidence="2" id="KW-1185">Reference proteome</keyword>
<evidence type="ECO:0000313" key="2">
    <source>
        <dbReference type="Proteomes" id="UP000636004"/>
    </source>
</evidence>
<dbReference type="Gene3D" id="3.20.20.140">
    <property type="entry name" value="Metal-dependent hydrolases"/>
    <property type="match status" value="1"/>
</dbReference>
<comment type="caution">
    <text evidence="1">The sequence shown here is derived from an EMBL/GenBank/DDBJ whole genome shotgun (WGS) entry which is preliminary data.</text>
</comment>
<name>A0A918RD79_9FLAO</name>
<proteinExistence type="predicted"/>
<reference evidence="1" key="2">
    <citation type="submission" date="2020-09" db="EMBL/GenBank/DDBJ databases">
        <authorList>
            <person name="Sun Q."/>
            <person name="Kim S."/>
        </authorList>
    </citation>
    <scope>NUCLEOTIDE SEQUENCE</scope>
    <source>
        <strain evidence="1">KCTC 12710</strain>
    </source>
</reference>
<dbReference type="PROSITE" id="PS51257">
    <property type="entry name" value="PROKAR_LIPOPROTEIN"/>
    <property type="match status" value="1"/>
</dbReference>
<evidence type="ECO:0008006" key="3">
    <source>
        <dbReference type="Google" id="ProtNLM"/>
    </source>
</evidence>
<evidence type="ECO:0000313" key="1">
    <source>
        <dbReference type="EMBL" id="GGZ94467.1"/>
    </source>
</evidence>
<protein>
    <recommendedName>
        <fullName evidence="3">DUF3604 domain-containing protein</fullName>
    </recommendedName>
</protein>
<dbReference type="AlphaFoldDB" id="A0A918RD79"/>
<dbReference type="Proteomes" id="UP000636004">
    <property type="component" value="Unassembled WGS sequence"/>
</dbReference>
<dbReference type="RefSeq" id="WP_189362835.1">
    <property type="nucleotide sequence ID" value="NZ_BMWZ01000016.1"/>
</dbReference>
<reference evidence="1" key="1">
    <citation type="journal article" date="2014" name="Int. J. Syst. Evol. Microbiol.">
        <title>Complete genome sequence of Corynebacterium casei LMG S-19264T (=DSM 44701T), isolated from a smear-ripened cheese.</title>
        <authorList>
            <consortium name="US DOE Joint Genome Institute (JGI-PGF)"/>
            <person name="Walter F."/>
            <person name="Albersmeier A."/>
            <person name="Kalinowski J."/>
            <person name="Ruckert C."/>
        </authorList>
    </citation>
    <scope>NUCLEOTIDE SEQUENCE</scope>
    <source>
        <strain evidence="1">KCTC 12710</strain>
    </source>
</reference>
<accession>A0A918RD79</accession>
<organism evidence="1 2">
    <name type="scientific">Algibacter mikhailovii</name>
    <dbReference type="NCBI Taxonomy" id="425498"/>
    <lineage>
        <taxon>Bacteria</taxon>
        <taxon>Pseudomonadati</taxon>
        <taxon>Bacteroidota</taxon>
        <taxon>Flavobacteriia</taxon>
        <taxon>Flavobacteriales</taxon>
        <taxon>Flavobacteriaceae</taxon>
        <taxon>Algibacter</taxon>
    </lineage>
</organism>
<gene>
    <name evidence="1" type="ORF">GCM10007028_35960</name>
</gene>
<sequence>MKKTIQSGLLTLITILAIGCGTEEQKKTAENKQEKTITTNVKSNPLKDVYWGDTHLHTAQSFDAIAFGTFLGPEEAYRFALGEEITSSTGVPAKLSRPLDFLVVADHAESMGILGEIKAGNPKLMGNETIQRWNKMLNDIDLQKSLDVYEEMAGSVQPGADPLPDEVNNEEIITSIWHKNIDAAEKYNSPGKFTALIGYEWSSNTGGNNLHRVVIYKDGKEKTIQVLPFSSQVSDDPEDLWKALQAYETTTGGNVLAIPHNGNLSNGRMFPLINPVTGKKFSKKYVQNRNKFEVLYEATQIKGDGEAHPTLSPNDEFADYETWDKGNLDLTVDKTDDMLQFEYARNGLLNGLKLKSELGVNPYKYGMIGSTDAHTGIAAVAENNFFGKLPHMEPSDHRIDVPMLQFGDKKYMGWEMVSSGYTAVWAESNTREDLFDAMTRKEVYATTGSRIKLRFFGGWDFNESDLNNNYVQAGYDRGVPMGGDLKKPDGDAPSFLIHALMDPESGSLDRIQVVKGWIDAEGSLKEKVYDVAWSGDRKKDVHGKVPLVGNTVNLNDGSWSNDIGAVEFKKMWTDPNFDETQEAFYYVRVIEIPTPRWTLHDKIRFGLELSSEVPLTTTERAYSSPIWYSPDN</sequence>
<dbReference type="Pfam" id="PF12228">
    <property type="entry name" value="DUF3604"/>
    <property type="match status" value="1"/>
</dbReference>
<dbReference type="InterPro" id="IPR022028">
    <property type="entry name" value="DUF3604"/>
</dbReference>
<dbReference type="EMBL" id="BMWZ01000016">
    <property type="protein sequence ID" value="GGZ94467.1"/>
    <property type="molecule type" value="Genomic_DNA"/>
</dbReference>